<proteinExistence type="predicted"/>
<feature type="non-terminal residue" evidence="1">
    <location>
        <position position="80"/>
    </location>
</feature>
<gene>
    <name evidence="1" type="ORF">L9F63_013344</name>
</gene>
<evidence type="ECO:0000313" key="1">
    <source>
        <dbReference type="EMBL" id="KAJ9595433.1"/>
    </source>
</evidence>
<dbReference type="PANTHER" id="PTHR33964">
    <property type="entry name" value="RE45066P-RELATED"/>
    <property type="match status" value="1"/>
</dbReference>
<dbReference type="EMBL" id="JASPKZ010002337">
    <property type="protein sequence ID" value="KAJ9595433.1"/>
    <property type="molecule type" value="Genomic_DNA"/>
</dbReference>
<dbReference type="Proteomes" id="UP001233999">
    <property type="component" value="Unassembled WGS sequence"/>
</dbReference>
<evidence type="ECO:0000313" key="2">
    <source>
        <dbReference type="Proteomes" id="UP001233999"/>
    </source>
</evidence>
<protein>
    <submittedName>
        <fullName evidence="1">Uncharacterized protein</fullName>
    </submittedName>
</protein>
<accession>A0AAD8ACG3</accession>
<dbReference type="AlphaFoldDB" id="A0AAD8ACG3"/>
<keyword evidence="2" id="KW-1185">Reference proteome</keyword>
<reference evidence="1" key="1">
    <citation type="journal article" date="2023" name="IScience">
        <title>Live-bearing cockroach genome reveals convergent evolutionary mechanisms linked to viviparity in insects and beyond.</title>
        <authorList>
            <person name="Fouks B."/>
            <person name="Harrison M.C."/>
            <person name="Mikhailova A.A."/>
            <person name="Marchal E."/>
            <person name="English S."/>
            <person name="Carruthers M."/>
            <person name="Jennings E.C."/>
            <person name="Chiamaka E.L."/>
            <person name="Frigard R.A."/>
            <person name="Pippel M."/>
            <person name="Attardo G.M."/>
            <person name="Benoit J.B."/>
            <person name="Bornberg-Bauer E."/>
            <person name="Tobe S.S."/>
        </authorList>
    </citation>
    <scope>NUCLEOTIDE SEQUENCE</scope>
    <source>
        <strain evidence="1">Stay&amp;Tobe</strain>
    </source>
</reference>
<name>A0AAD8ACG3_DIPPU</name>
<dbReference type="PANTHER" id="PTHR33964:SF2">
    <property type="entry name" value="IP09356P"/>
    <property type="match status" value="1"/>
</dbReference>
<sequence>MQCFDNYAATCLSGEERKVMNNNVAGARHTFSYLCDDPSFKSEYLKHTSCYKKVSRDWDLCANRFLERVNRSHTKAFDIC</sequence>
<organism evidence="1 2">
    <name type="scientific">Diploptera punctata</name>
    <name type="common">Pacific beetle cockroach</name>
    <dbReference type="NCBI Taxonomy" id="6984"/>
    <lineage>
        <taxon>Eukaryota</taxon>
        <taxon>Metazoa</taxon>
        <taxon>Ecdysozoa</taxon>
        <taxon>Arthropoda</taxon>
        <taxon>Hexapoda</taxon>
        <taxon>Insecta</taxon>
        <taxon>Pterygota</taxon>
        <taxon>Neoptera</taxon>
        <taxon>Polyneoptera</taxon>
        <taxon>Dictyoptera</taxon>
        <taxon>Blattodea</taxon>
        <taxon>Blaberoidea</taxon>
        <taxon>Blaberidae</taxon>
        <taxon>Diplopterinae</taxon>
        <taxon>Diploptera</taxon>
    </lineage>
</organism>
<comment type="caution">
    <text evidence="1">The sequence shown here is derived from an EMBL/GenBank/DDBJ whole genome shotgun (WGS) entry which is preliminary data.</text>
</comment>
<reference evidence="1" key="2">
    <citation type="submission" date="2023-05" db="EMBL/GenBank/DDBJ databases">
        <authorList>
            <person name="Fouks B."/>
        </authorList>
    </citation>
    <scope>NUCLEOTIDE SEQUENCE</scope>
    <source>
        <strain evidence="1">Stay&amp;Tobe</strain>
        <tissue evidence="1">Testes</tissue>
    </source>
</reference>